<accession>A0A1H0U8D3</accession>
<feature type="domain" description="Peptidase S33 tripeptidyl aminopeptidase-like C-terminal" evidence="5">
    <location>
        <begin position="383"/>
        <end position="457"/>
    </location>
</feature>
<evidence type="ECO:0000313" key="7">
    <source>
        <dbReference type="Proteomes" id="UP000199691"/>
    </source>
</evidence>
<evidence type="ECO:0000259" key="5">
    <source>
        <dbReference type="Pfam" id="PF08386"/>
    </source>
</evidence>
<dbReference type="RefSeq" id="WP_090100692.1">
    <property type="nucleotide sequence ID" value="NZ_FNIX01000011.1"/>
</dbReference>
<evidence type="ECO:0000259" key="4">
    <source>
        <dbReference type="Pfam" id="PF00561"/>
    </source>
</evidence>
<dbReference type="OrthoDB" id="3930934at2"/>
<dbReference type="PANTHER" id="PTHR43248">
    <property type="entry name" value="2-SUCCINYL-6-HYDROXY-2,4-CYCLOHEXADIENE-1-CARBOXYLATE SYNTHASE"/>
    <property type="match status" value="1"/>
</dbReference>
<sequence>MATSLPVWSAADEDGVQHAVVEVPLDYSDPAGERISLKLTRIPAIDPARRRGVLVAINGGPGGDDGLGARMPAELRRTTSLNEVYDLVGFDPRGTGDSTFLGAEASPITATFDSRPPDEQFPLIAADMKEREEGCSRAGGTLRRHVSTRNLARDIESIRALLGEEKINYLGYAYGTMVGAVYGTMFPDRLDRSVLDSCKHPRWDWRTQFKAQGPAIRSSVDAWAGWAGERVSRYELGAGAAEVIGSVEEVAAGLDALTPSPLLRTLFDQRIGVLAPRRQEWDQLARLVVDLRKAVSHGDSAAAEALLAGQSAWRPGSTMGGLREAVLEAVTLESEWPTDLEVYYADMREFREKYPYGFGVMRAQPWVGTFATFEHAEPFTEVVRDGYPVGLVVQTDSDPWSCYEGGVEMARSLGHRMITVTDSGGHETFAFAGNAVVDHLVTRYLVDGVLPEEDVTCAGDPRPEVPADEVVR</sequence>
<feature type="domain" description="AB hydrolase-1" evidence="4">
    <location>
        <begin position="53"/>
        <end position="204"/>
    </location>
</feature>
<keyword evidence="3" id="KW-0378">Hydrolase</keyword>
<dbReference type="SUPFAM" id="SSF53474">
    <property type="entry name" value="alpha/beta-Hydrolases"/>
    <property type="match status" value="2"/>
</dbReference>
<dbReference type="InterPro" id="IPR051601">
    <property type="entry name" value="Serine_prot/Carboxylest_S33"/>
</dbReference>
<keyword evidence="2" id="KW-0732">Signal</keyword>
<dbReference type="EMBL" id="FNIX01000011">
    <property type="protein sequence ID" value="SDP62527.1"/>
    <property type="molecule type" value="Genomic_DNA"/>
</dbReference>
<dbReference type="PANTHER" id="PTHR43248:SF29">
    <property type="entry name" value="TRIPEPTIDYL AMINOPEPTIDASE"/>
    <property type="match status" value="1"/>
</dbReference>
<dbReference type="InterPro" id="IPR000073">
    <property type="entry name" value="AB_hydrolase_1"/>
</dbReference>
<dbReference type="Proteomes" id="UP000199691">
    <property type="component" value="Unassembled WGS sequence"/>
</dbReference>
<evidence type="ECO:0000256" key="2">
    <source>
        <dbReference type="ARBA" id="ARBA00022729"/>
    </source>
</evidence>
<evidence type="ECO:0000313" key="6">
    <source>
        <dbReference type="EMBL" id="SDP62527.1"/>
    </source>
</evidence>
<dbReference type="InterPro" id="IPR013595">
    <property type="entry name" value="Pept_S33_TAP-like_C"/>
</dbReference>
<dbReference type="Pfam" id="PF00561">
    <property type="entry name" value="Abhydrolase_1"/>
    <property type="match status" value="1"/>
</dbReference>
<evidence type="ECO:0000256" key="3">
    <source>
        <dbReference type="ARBA" id="ARBA00022801"/>
    </source>
</evidence>
<organism evidence="6 7">
    <name type="scientific">Lentzea jiangxiensis</name>
    <dbReference type="NCBI Taxonomy" id="641025"/>
    <lineage>
        <taxon>Bacteria</taxon>
        <taxon>Bacillati</taxon>
        <taxon>Actinomycetota</taxon>
        <taxon>Actinomycetes</taxon>
        <taxon>Pseudonocardiales</taxon>
        <taxon>Pseudonocardiaceae</taxon>
        <taxon>Lentzea</taxon>
    </lineage>
</organism>
<evidence type="ECO:0000256" key="1">
    <source>
        <dbReference type="ARBA" id="ARBA00010088"/>
    </source>
</evidence>
<comment type="similarity">
    <text evidence="1">Belongs to the peptidase S33 family.</text>
</comment>
<dbReference type="InterPro" id="IPR029058">
    <property type="entry name" value="AB_hydrolase_fold"/>
</dbReference>
<name>A0A1H0U8D3_9PSEU</name>
<proteinExistence type="inferred from homology"/>
<dbReference type="AlphaFoldDB" id="A0A1H0U8D3"/>
<protein>
    <submittedName>
        <fullName evidence="6">TAP-like protein</fullName>
    </submittedName>
</protein>
<dbReference type="STRING" id="641025.SAMN05421507_111186"/>
<reference evidence="7" key="1">
    <citation type="submission" date="2016-10" db="EMBL/GenBank/DDBJ databases">
        <authorList>
            <person name="Varghese N."/>
            <person name="Submissions S."/>
        </authorList>
    </citation>
    <scope>NUCLEOTIDE SEQUENCE [LARGE SCALE GENOMIC DNA]</scope>
    <source>
        <strain evidence="7">CGMCC 4.6609</strain>
    </source>
</reference>
<dbReference type="GO" id="GO:0016787">
    <property type="term" value="F:hydrolase activity"/>
    <property type="evidence" value="ECO:0007669"/>
    <property type="project" value="UniProtKB-KW"/>
</dbReference>
<gene>
    <name evidence="6" type="ORF">SAMN05421507_111186</name>
</gene>
<keyword evidence="7" id="KW-1185">Reference proteome</keyword>
<dbReference type="Gene3D" id="3.40.50.1820">
    <property type="entry name" value="alpha/beta hydrolase"/>
    <property type="match status" value="1"/>
</dbReference>
<dbReference type="Pfam" id="PF08386">
    <property type="entry name" value="Abhydrolase_4"/>
    <property type="match status" value="1"/>
</dbReference>